<dbReference type="EMBL" id="JAULJE010000005">
    <property type="protein sequence ID" value="KAK1342804.1"/>
    <property type="molecule type" value="Genomic_DNA"/>
</dbReference>
<feature type="transmembrane region" description="Helical" evidence="14">
    <location>
        <begin position="2817"/>
        <end position="2837"/>
    </location>
</feature>
<evidence type="ECO:0000256" key="9">
    <source>
        <dbReference type="ARBA" id="ARBA00023040"/>
    </source>
</evidence>
<evidence type="ECO:0000313" key="16">
    <source>
        <dbReference type="EMBL" id="KAK1342804.1"/>
    </source>
</evidence>
<feature type="transmembrane region" description="Helical" evidence="14">
    <location>
        <begin position="1306"/>
        <end position="1328"/>
    </location>
</feature>
<keyword evidence="5" id="KW-0716">Sensory transduction</keyword>
<feature type="domain" description="G-protein coupled receptors family 1 profile" evidence="15">
    <location>
        <begin position="228"/>
        <end position="477"/>
    </location>
</feature>
<feature type="transmembrane region" description="Helical" evidence="14">
    <location>
        <begin position="1138"/>
        <end position="1160"/>
    </location>
</feature>
<organism evidence="16 17">
    <name type="scientific">Cnephaeus nilssonii</name>
    <name type="common">Northern bat</name>
    <name type="synonym">Eptesicus nilssonii</name>
    <dbReference type="NCBI Taxonomy" id="3371016"/>
    <lineage>
        <taxon>Eukaryota</taxon>
        <taxon>Metazoa</taxon>
        <taxon>Chordata</taxon>
        <taxon>Craniata</taxon>
        <taxon>Vertebrata</taxon>
        <taxon>Euteleostomi</taxon>
        <taxon>Mammalia</taxon>
        <taxon>Eutheria</taxon>
        <taxon>Laurasiatheria</taxon>
        <taxon>Chiroptera</taxon>
        <taxon>Yangochiroptera</taxon>
        <taxon>Vespertilionidae</taxon>
        <taxon>Cnephaeus</taxon>
    </lineage>
</organism>
<comment type="function">
    <text evidence="1">Putative odorant or sperm cell receptor.</text>
</comment>
<feature type="domain" description="G-protein coupled receptors family 1 profile" evidence="15">
    <location>
        <begin position="2327"/>
        <end position="2535"/>
    </location>
</feature>
<feature type="transmembrane region" description="Helical" evidence="14">
    <location>
        <begin position="2849"/>
        <end position="2869"/>
    </location>
</feature>
<evidence type="ECO:0000256" key="7">
    <source>
        <dbReference type="ARBA" id="ARBA00022725"/>
    </source>
</evidence>
<feature type="transmembrane region" description="Helical" evidence="14">
    <location>
        <begin position="1973"/>
        <end position="1993"/>
    </location>
</feature>
<feature type="transmembrane region" description="Helical" evidence="14">
    <location>
        <begin position="1941"/>
        <end position="1961"/>
    </location>
</feature>
<evidence type="ECO:0000256" key="3">
    <source>
        <dbReference type="ARBA" id="ARBA00010663"/>
    </source>
</evidence>
<evidence type="ECO:0000256" key="12">
    <source>
        <dbReference type="ARBA" id="ARBA00023224"/>
    </source>
</evidence>
<dbReference type="Pfam" id="PF13853">
    <property type="entry name" value="7tm_4"/>
    <property type="match status" value="11"/>
</dbReference>
<dbReference type="Gene3D" id="1.20.1070.10">
    <property type="entry name" value="Rhodopsin 7-helix transmembrane proteins"/>
    <property type="match status" value="10"/>
</dbReference>
<proteinExistence type="inferred from homology"/>
<dbReference type="PRINTS" id="PR00245">
    <property type="entry name" value="OLFACTORYR"/>
</dbReference>
<keyword evidence="11 13" id="KW-0675">Receptor</keyword>
<dbReference type="GO" id="GO:0004930">
    <property type="term" value="F:G protein-coupled receptor activity"/>
    <property type="evidence" value="ECO:0007669"/>
    <property type="project" value="UniProtKB-KW"/>
</dbReference>
<evidence type="ECO:0000256" key="6">
    <source>
        <dbReference type="ARBA" id="ARBA00022692"/>
    </source>
</evidence>
<feature type="transmembrane region" description="Helical" evidence="14">
    <location>
        <begin position="1485"/>
        <end position="1504"/>
    </location>
</feature>
<feature type="transmembrane region" description="Helical" evidence="14">
    <location>
        <begin position="327"/>
        <end position="345"/>
    </location>
</feature>
<feature type="transmembrane region" description="Helical" evidence="14">
    <location>
        <begin position="2147"/>
        <end position="2166"/>
    </location>
</feature>
<evidence type="ECO:0000256" key="4">
    <source>
        <dbReference type="ARBA" id="ARBA00022475"/>
    </source>
</evidence>
<feature type="transmembrane region" description="Helical" evidence="14">
    <location>
        <begin position="427"/>
        <end position="447"/>
    </location>
</feature>
<feature type="transmembrane region" description="Helical" evidence="14">
    <location>
        <begin position="216"/>
        <end position="236"/>
    </location>
</feature>
<feature type="transmembrane region" description="Helical" evidence="14">
    <location>
        <begin position="1381"/>
        <end position="1401"/>
    </location>
</feature>
<accession>A0AA40I4G1</accession>
<keyword evidence="8 14" id="KW-1133">Transmembrane helix</keyword>
<dbReference type="CDD" id="cd15234">
    <property type="entry name" value="7tmA_OR7-like"/>
    <property type="match status" value="4"/>
</dbReference>
<evidence type="ECO:0000256" key="14">
    <source>
        <dbReference type="SAM" id="Phobius"/>
    </source>
</evidence>
<feature type="transmembrane region" description="Helical" evidence="14">
    <location>
        <begin position="1452"/>
        <end position="1473"/>
    </location>
</feature>
<name>A0AA40I4G1_CNENI</name>
<dbReference type="GO" id="GO:0005886">
    <property type="term" value="C:plasma membrane"/>
    <property type="evidence" value="ECO:0007669"/>
    <property type="project" value="UniProtKB-SubCell"/>
</dbReference>
<dbReference type="PROSITE" id="PS50262">
    <property type="entry name" value="G_PROTEIN_RECEP_F1_2"/>
    <property type="match status" value="8"/>
</dbReference>
<feature type="transmembrane region" description="Helical" evidence="14">
    <location>
        <begin position="1001"/>
        <end position="1023"/>
    </location>
</feature>
<evidence type="ECO:0000256" key="10">
    <source>
        <dbReference type="ARBA" id="ARBA00023136"/>
    </source>
</evidence>
<gene>
    <name evidence="16" type="ORF">QTO34_015571</name>
</gene>
<feature type="transmembrane region" description="Helical" evidence="14">
    <location>
        <begin position="2199"/>
        <end position="2224"/>
    </location>
</feature>
<feature type="transmembrane region" description="Helical" evidence="14">
    <location>
        <begin position="1534"/>
        <end position="1557"/>
    </location>
</feature>
<evidence type="ECO:0000259" key="15">
    <source>
        <dbReference type="PROSITE" id="PS50262"/>
    </source>
</evidence>
<dbReference type="SUPFAM" id="SSF81321">
    <property type="entry name" value="Family A G protein-coupled receptor-like"/>
    <property type="match status" value="10"/>
</dbReference>
<keyword evidence="6 13" id="KW-0812">Transmembrane</keyword>
<dbReference type="FunFam" id="1.20.1070.10:FF:000009">
    <property type="entry name" value="Olfactory receptor"/>
    <property type="match status" value="7"/>
</dbReference>
<feature type="transmembrane region" description="Helical" evidence="14">
    <location>
        <begin position="1250"/>
        <end position="1268"/>
    </location>
</feature>
<feature type="transmembrane region" description="Helical" evidence="14">
    <location>
        <begin position="913"/>
        <end position="932"/>
    </location>
</feature>
<feature type="transmembrane region" description="Helical" evidence="14">
    <location>
        <begin position="1816"/>
        <end position="1834"/>
    </location>
</feature>
<feature type="transmembrane region" description="Helical" evidence="14">
    <location>
        <begin position="1898"/>
        <end position="1920"/>
    </location>
</feature>
<feature type="transmembrane region" description="Helical" evidence="14">
    <location>
        <begin position="882"/>
        <end position="901"/>
    </location>
</feature>
<feature type="transmembrane region" description="Helical" evidence="14">
    <location>
        <begin position="2075"/>
        <end position="2094"/>
    </location>
</feature>
<feature type="domain" description="G-protein coupled receptors family 1 profile" evidence="15">
    <location>
        <begin position="1467"/>
        <end position="1523"/>
    </location>
</feature>
<comment type="caution">
    <text evidence="16">The sequence shown here is derived from an EMBL/GenBank/DDBJ whole genome shotgun (WGS) entry which is preliminary data.</text>
</comment>
<feature type="transmembrane region" description="Helical" evidence="14">
    <location>
        <begin position="659"/>
        <end position="678"/>
    </location>
</feature>
<keyword evidence="10 14" id="KW-0472">Membrane</keyword>
<comment type="similarity">
    <text evidence="3 13">Belongs to the G-protein coupled receptor 1 family.</text>
</comment>
<dbReference type="PANTHER" id="PTHR48001">
    <property type="entry name" value="OLFACTORY RECEPTOR"/>
    <property type="match status" value="1"/>
</dbReference>
<feature type="transmembrane region" description="Helical" evidence="14">
    <location>
        <begin position="2483"/>
        <end position="2505"/>
    </location>
</feature>
<protein>
    <recommendedName>
        <fullName evidence="15">G-protein coupled receptors family 1 profile domain-containing protein</fullName>
    </recommendedName>
</protein>
<keyword evidence="17" id="KW-1185">Reference proteome</keyword>
<feature type="transmembrane region" description="Helical" evidence="14">
    <location>
        <begin position="1729"/>
        <end position="1750"/>
    </location>
</feature>
<feature type="domain" description="G-protein coupled receptors family 1 profile" evidence="15">
    <location>
        <begin position="1742"/>
        <end position="1991"/>
    </location>
</feature>
<feature type="transmembrane region" description="Helical" evidence="14">
    <location>
        <begin position="2044"/>
        <end position="2063"/>
    </location>
</feature>
<evidence type="ECO:0000256" key="13">
    <source>
        <dbReference type="RuleBase" id="RU000688"/>
    </source>
</evidence>
<evidence type="ECO:0000256" key="8">
    <source>
        <dbReference type="ARBA" id="ARBA00022989"/>
    </source>
</evidence>
<reference evidence="16" key="1">
    <citation type="submission" date="2023-06" db="EMBL/GenBank/DDBJ databases">
        <title>Reference genome for the Northern bat (Eptesicus nilssonii), a most northern bat species.</title>
        <authorList>
            <person name="Laine V.N."/>
            <person name="Pulliainen A.T."/>
            <person name="Lilley T.M."/>
        </authorList>
    </citation>
    <scope>NUCLEOTIDE SEQUENCE</scope>
    <source>
        <strain evidence="16">BLF_Eptnil</strain>
        <tissue evidence="16">Kidney</tissue>
    </source>
</reference>
<evidence type="ECO:0000256" key="11">
    <source>
        <dbReference type="ARBA" id="ARBA00023170"/>
    </source>
</evidence>
<dbReference type="GO" id="GO:0004984">
    <property type="term" value="F:olfactory receptor activity"/>
    <property type="evidence" value="ECO:0007669"/>
    <property type="project" value="InterPro"/>
</dbReference>
<evidence type="ECO:0000256" key="1">
    <source>
        <dbReference type="ARBA" id="ARBA00003929"/>
    </source>
</evidence>
<feature type="transmembrane region" description="Helical" evidence="14">
    <location>
        <begin position="944"/>
        <end position="966"/>
    </location>
</feature>
<feature type="transmembrane region" description="Helical" evidence="14">
    <location>
        <begin position="2615"/>
        <end position="2637"/>
    </location>
</feature>
<dbReference type="PRINTS" id="PR00237">
    <property type="entry name" value="GPCRRHODOPSN"/>
</dbReference>
<evidence type="ECO:0000313" key="17">
    <source>
        <dbReference type="Proteomes" id="UP001177744"/>
    </source>
</evidence>
<dbReference type="InterPro" id="IPR000276">
    <property type="entry name" value="GPCR_Rhodpsn"/>
</dbReference>
<keyword evidence="7" id="KW-0552">Olfaction</keyword>
<feature type="domain" description="G-protein coupled receptors family 1 profile" evidence="15">
    <location>
        <begin position="564"/>
        <end position="734"/>
    </location>
</feature>
<feature type="domain" description="G-protein coupled receptors family 1 profile" evidence="15">
    <location>
        <begin position="2056"/>
        <end position="2263"/>
    </location>
</feature>
<feature type="transmembrane region" description="Helical" evidence="14">
    <location>
        <begin position="2312"/>
        <end position="2335"/>
    </location>
</feature>
<dbReference type="Proteomes" id="UP001177744">
    <property type="component" value="Unassembled WGS sequence"/>
</dbReference>
<feature type="transmembrane region" description="Helical" evidence="14">
    <location>
        <begin position="584"/>
        <end position="602"/>
    </location>
</feature>
<feature type="transmembrane region" description="Helical" evidence="14">
    <location>
        <begin position="1349"/>
        <end position="1369"/>
    </location>
</feature>
<feature type="transmembrane region" description="Helical" evidence="14">
    <location>
        <begin position="1590"/>
        <end position="1615"/>
    </location>
</feature>
<keyword evidence="4" id="KW-1003">Cell membrane</keyword>
<dbReference type="Gene3D" id="1.10.1220.70">
    <property type="match status" value="1"/>
</dbReference>
<feature type="transmembrane region" description="Helical" evidence="14">
    <location>
        <begin position="459"/>
        <end position="479"/>
    </location>
</feature>
<feature type="domain" description="G-protein coupled receptors family 1 profile" evidence="15">
    <location>
        <begin position="2628"/>
        <end position="2867"/>
    </location>
</feature>
<feature type="transmembrane region" description="Helical" evidence="14">
    <location>
        <begin position="1841"/>
        <end position="1859"/>
    </location>
</feature>
<keyword evidence="12 13" id="KW-0807">Transducer</keyword>
<feature type="transmembrane region" description="Helical" evidence="14">
    <location>
        <begin position="2774"/>
        <end position="2796"/>
    </location>
</feature>
<feature type="transmembrane region" description="Helical" evidence="14">
    <location>
        <begin position="2426"/>
        <end position="2444"/>
    </location>
</feature>
<evidence type="ECO:0000256" key="5">
    <source>
        <dbReference type="ARBA" id="ARBA00022606"/>
    </source>
</evidence>
<dbReference type="FunFam" id="1.10.1220.70:FF:000001">
    <property type="entry name" value="Olfactory receptor"/>
    <property type="match status" value="6"/>
</dbReference>
<feature type="transmembrane region" description="Helical" evidence="14">
    <location>
        <begin position="551"/>
        <end position="572"/>
    </location>
</feature>
<feature type="transmembrane region" description="Helical" evidence="14">
    <location>
        <begin position="384"/>
        <end position="406"/>
    </location>
</feature>
<dbReference type="InterPro" id="IPR000725">
    <property type="entry name" value="Olfact_rcpt"/>
</dbReference>
<dbReference type="InterPro" id="IPR017452">
    <property type="entry name" value="GPCR_Rhodpsn_7TM"/>
</dbReference>
<evidence type="ECO:0000256" key="2">
    <source>
        <dbReference type="ARBA" id="ARBA00004651"/>
    </source>
</evidence>
<feature type="transmembrane region" description="Helical" evidence="14">
    <location>
        <begin position="1214"/>
        <end position="1238"/>
    </location>
</feature>
<keyword evidence="9 13" id="KW-0297">G-protein coupled receptor</keyword>
<sequence length="2886" mass="321886">MYFVGAISGFLPISGIFFSYYKIVSSILRVPSIGGKYKAFSTCGSHLCLLILWNSYWRLPWISTVAFPRKDMEPSVMYTVVTPMLNPFIYSLRNRDIKSALWRLYINDRPISIFLTQSYLMQEDCMSRIIETCFRRSMAESVFTSVLRTEPQPSHYLARDSSGSKLLGHDSAKRQHKPVFSQRCLCYVEPQNLTGALEFLLLGFSDDPELQPLTFSLFLAMYLVTLLGNLLIILAIGSDSRLHTPMYFFLCNLSMADIGFSSTTVPKVLLDIQTHSRVISYAGCLTQLSSLNFFGCLDSALLTVMAYDRFVAVCNPLHYLDIMNPRVCSLLLLLSFFISLLYSQLHCLNISQLSFCSNMEIPHFFCDPPQLLQLACNDTSTNKILLYFIGAIFGGIPVSGIIFSYYQIVSSILRISSSGGKYKAFSTCGSHLSVVCLYYGTGLGLYLGSAVSHFSRKAAGASVVYAVVTPMLNPFIYSLRNRDIKRALQRFLNRIAYPENRASAFSLPGRRQQWIQTPRCLCYVEPQNLTGALEFLLLGFSDDQEVQPLTFSLFLAMYMVTLLGNLLIILAIGSDSRLHTPMYFFLSNLSMADIGLSSTTVPKVLLDIQTHSRVISYAGCLTQLSSLIFFAYLDSTLLTVMAYDRFVAVCYPLHYLDIMNPRVCSLLLLLSFLISLLYSQLHCLNISQLSFCTNMEIPHFFCDPPQLLELACDDTSANKTLLYFIGANFGGIPLSESHRQVESIKPSPPVVLTVSCLFILWDRPWVVPRFRCLTLSQEGCKGLCGVYCGHPYAEPFHYSLRNRDIKRAFAAIPQQNSLGPVTSTLAKEWFFQTYFVPNGKGREKNFYPLLVQCPGYIEPQNLTRVSEFFLLGLSDDLELQPLLLGLFLSMYLVAVLGNMLIILSDTHLHTPMYFFLCNLSLADICFISTSVPKMIVGIQTHSRVISYGGCLTQMSFLFFLDLHTLIVLELTCFKDVNISNFFCDPSQLLHFTCSDIFTNNIVMYFVCAISGFLPISGIFCSFYKIVSSILRVPSIGGKYKAFSSCVSHPKDVVPTVMYTIITAMLNPFICSLKNKDIKSALGDSSGTKLLGDDSAERQHKPVFSQRCLCYVEPQNLTGALEFLLLGFSDDPELQPLTFSLFLAMYLVTLLGNLLIILAIGSDSRLHTPMYFFLSNLSMADIGFSSTTVPKVLLDIQTHSRVISYAGCLTQLSSLYFFGCLDSALLTVMAYDRFVAVCYPLHYLDIMNPRVCSLLLLLSFLISLLDSQLHCLTISQLSFCTNMEIPHFFCDPPQLLQLACNDTSTKILLYFMGAIFGGIPLSGICFSYYKIVSSILRISSSGGKYKAFSTCGSHLSVVCLFYGTALGLSLGSAVSHFSRKAAGASVVYTVVTPMLNPFIYSLRNRDIKRALQRFLNRIAYSLSDTEDLKNHKIYHTSQNSSSSVSNDLELQPLLLGLFLSMYLVAVLGNMLIILTVSSDSHLHTPMYFFLCNLSIADIGFISTTVPKMIVGIQTHSRVISYGGCLTQIHHEPTPLLLLSFGVIFMSLLDSQLHTLIVLQLTCFKDVNISNFFCDPSQLFHLACSDTFTNNIVMYFVGAIFGFLPISGIFCSFYKIVSSILRVPSIGGKYKAFSTCGSHLCLLILWNSYWRLPWISTVAFPRKDMEPSVMYTVVTPMLNPFIYSLRNRDIKTSQEFSQRCLCYVEPQNLTGALEFLLLGFSDDPELQPLTFSLFLAMYLVTLLGNLLIILAIGSDSRLHTPMYFFLSNLSMADIGLSSTTVPKVLLDIQTHSRVISYAGCLTQLSSLIFFAYLDSTLLTVMAYDRFVAVCYPLHYLDIMNPHVFSLLLLLSFLISLLYSQLHCLNISQLSFCTYMEIPHFFCDPPQLLELACDDTSANKILLYFIGAIFGGIPLSGIFFSYYKIVSSILRISSSGVKYKAFSTCGSHLSVVCLYYGTGLGLYLGSAVSHFPRKAAGASVVYAVVTPMLNPFIYSLRNRDIKRALQRFLNRIAYQSECPGYIEPQNLTRVSEFFLLGLSDDLELQPLLLGLFLSMYLVAVLGNMLIILSDTHLHTPMYFFLCNLSLADICFISTSVPKMIVGIQTHSRVISYGGCLTQMSFLILFGCMDGMLLTVMAYDRFVAICHPLHYSAIMSPCLCCFLLHTLIVLELTGFKDVNISNFFCDPSQLLHFTCSDIFTNNIVMYFVGAISGFLPISGIFCSFYKIVSSILRVPSIGGKYKAFSSCVSHPKDVVPTVMYTIITAMLNPFICSLRNKDIKSALASRCLCYVEPQNLTGALEFLLLGFSDDPELQPLTFSLFLAMYLVTLLGNLLIILAIGSDSRLHTPMYFFLSNLSMADIGFSSTTVPKVLLDIQTHSRVISYAGCLTQLSSLNFFGCLDSILLTVMAYDRFVAVCYPLHYLDIMNPRVCSLLLLLSFFISLFYSQLHCLNISQLSFCTNMEIPHFFCDPPQLLQLACDDTSANKILLYLIGSIAVGIPVSGIFFSYYKIVSSILRISSSGGKYKAFSTCGSTCQLFVYFMGQALESCSGLCDVHCGHPYAEPFHLQSEEQGHQEGLAAIPQQNSLVSVLCGAPESNSALEFLLLGFSDDQELQPLTFSLFLAMYLVTLLGNLLIILAIGSDSRLHTPMYFFLSNLSMADIGLSSTTVPRVISYAGCLTQLSSLHFFGCLDSALLTVMAYDRFVAVCNPLHYLDIMNPRVCSLLLLLSFLISLLDSQLHCLMILELSFCSNMEIPHFFCDPPQLLKLACNNTSTNKILLYFLETIFGVIPVSGIFFSYYKIVSSILRISSSGGKYKAFSTCGSHLSVVCLFYGTGLGVYLSSTVSHFSRKAAGASVVYAVVTPMLNPFIYSLRNRDIKRALQQFLNRIA</sequence>
<comment type="subcellular location">
    <subcellularLocation>
        <location evidence="2">Cell membrane</location>
        <topology evidence="2">Multi-pass membrane protein</topology>
    </subcellularLocation>
</comment>
<feature type="domain" description="G-protein coupled receptors family 1 profile" evidence="15">
    <location>
        <begin position="1151"/>
        <end position="1399"/>
    </location>
</feature>
<feature type="transmembrane region" description="Helical" evidence="14">
    <location>
        <begin position="2106"/>
        <end position="2135"/>
    </location>
</feature>
<dbReference type="PROSITE" id="PS00237">
    <property type="entry name" value="G_PROTEIN_RECEP_F1_1"/>
    <property type="match status" value="5"/>
</dbReference>